<sequence>MCKRLSIREKQNVLEMLKQPGATQSSVAKSLGISQKTVHNVVSHRTTIGEFLNAGASEERCHLKTNEKFKAVNEATLAWFTAISKKHGEFPMVDSIVRHTLPRIVQTRHFKTVLDQARRTGIVDLSHLALGNQDCATLCDCLLSHGQIRVITKLSLSGNGLTTIVHSEAGSSVGILNILVQMAPHLTSLHFSSNLLGSHDVLAMLNELSRHMQSDDAQPVKHQNSCITGNSFDGAICWTELIHRLTVAFPKLNCLHLTDCSLDTGSDIESAIPALASSVPKGLSMSSAISALAELDLSWNSHLSTSRLALLLEMPSLAGLRSLRLRGCSTIVGILPIPTNMPVDQNTLASCAWFPYKVDSSTVSHHMIESSGDRLVHTLAQAMSKGHFRLQMLDLGYCQLTTHCLDNLRSLHPPFPGSSCTRSFILVVAAKIRAVDNPQLLYPFVGRRQ</sequence>
<reference evidence="1 2" key="2">
    <citation type="submission" date="2018-11" db="EMBL/GenBank/DDBJ databases">
        <authorList>
            <consortium name="Pathogen Informatics"/>
        </authorList>
    </citation>
    <scope>NUCLEOTIDE SEQUENCE [LARGE SCALE GENOMIC DNA]</scope>
    <source>
        <strain evidence="1 2">Egypt</strain>
    </source>
</reference>
<evidence type="ECO:0000313" key="3">
    <source>
        <dbReference type="WBParaSite" id="ECPE_0001009401-mRNA-1"/>
    </source>
</evidence>
<protein>
    <submittedName>
        <fullName evidence="3">HTH_38 domain-containing protein</fullName>
    </submittedName>
</protein>
<dbReference type="OrthoDB" id="9909311at2759"/>
<dbReference type="WBParaSite" id="ECPE_0001009401-mRNA-1">
    <property type="protein sequence ID" value="ECPE_0001009401-mRNA-1"/>
    <property type="gene ID" value="ECPE_0001009401"/>
</dbReference>
<dbReference type="AlphaFoldDB" id="A0A183ASX7"/>
<reference evidence="3" key="1">
    <citation type="submission" date="2016-06" db="UniProtKB">
        <authorList>
            <consortium name="WormBaseParasite"/>
        </authorList>
    </citation>
    <scope>IDENTIFICATION</scope>
</reference>
<keyword evidence="2" id="KW-1185">Reference proteome</keyword>
<dbReference type="InterPro" id="IPR032675">
    <property type="entry name" value="LRR_dom_sf"/>
</dbReference>
<accession>A0A183ASX7</accession>
<evidence type="ECO:0000313" key="1">
    <source>
        <dbReference type="EMBL" id="VDP86418.1"/>
    </source>
</evidence>
<dbReference type="Gene3D" id="3.80.10.10">
    <property type="entry name" value="Ribonuclease Inhibitor"/>
    <property type="match status" value="2"/>
</dbReference>
<dbReference type="SUPFAM" id="SSF52047">
    <property type="entry name" value="RNI-like"/>
    <property type="match status" value="1"/>
</dbReference>
<organism evidence="3">
    <name type="scientific">Echinostoma caproni</name>
    <dbReference type="NCBI Taxonomy" id="27848"/>
    <lineage>
        <taxon>Eukaryota</taxon>
        <taxon>Metazoa</taxon>
        <taxon>Spiralia</taxon>
        <taxon>Lophotrochozoa</taxon>
        <taxon>Platyhelminthes</taxon>
        <taxon>Trematoda</taxon>
        <taxon>Digenea</taxon>
        <taxon>Plagiorchiida</taxon>
        <taxon>Echinostomata</taxon>
        <taxon>Echinostomatoidea</taxon>
        <taxon>Echinostomatidae</taxon>
        <taxon>Echinostoma</taxon>
    </lineage>
</organism>
<dbReference type="Gene3D" id="1.10.10.60">
    <property type="entry name" value="Homeodomain-like"/>
    <property type="match status" value="1"/>
</dbReference>
<dbReference type="EMBL" id="UZAN01048421">
    <property type="protein sequence ID" value="VDP86418.1"/>
    <property type="molecule type" value="Genomic_DNA"/>
</dbReference>
<proteinExistence type="predicted"/>
<dbReference type="Proteomes" id="UP000272942">
    <property type="component" value="Unassembled WGS sequence"/>
</dbReference>
<evidence type="ECO:0000313" key="2">
    <source>
        <dbReference type="Proteomes" id="UP000272942"/>
    </source>
</evidence>
<gene>
    <name evidence="1" type="ORF">ECPE_LOCUS10062</name>
</gene>
<name>A0A183ASX7_9TREM</name>